<dbReference type="EMBL" id="ANNE01000003">
    <property type="protein sequence ID" value="ERJ23463.1"/>
    <property type="molecule type" value="Genomic_DNA"/>
</dbReference>
<proteinExistence type="predicted"/>
<dbReference type="Proteomes" id="UP000016636">
    <property type="component" value="Unassembled WGS sequence"/>
</dbReference>
<protein>
    <submittedName>
        <fullName evidence="1">Uncharacterized protein</fullName>
    </submittedName>
</protein>
<comment type="caution">
    <text evidence="1">The sequence shown here is derived from an EMBL/GenBank/DDBJ whole genome shotgun (WGS) entry which is preliminary data.</text>
</comment>
<evidence type="ECO:0000313" key="1">
    <source>
        <dbReference type="EMBL" id="ERJ23463.1"/>
    </source>
</evidence>
<name>U2GBS5_9BACT</name>
<organism evidence="1 2">
    <name type="scientific">Campylobacter concisus UNSW3</name>
    <dbReference type="NCBI Taxonomy" id="1242966"/>
    <lineage>
        <taxon>Bacteria</taxon>
        <taxon>Pseudomonadati</taxon>
        <taxon>Campylobacterota</taxon>
        <taxon>Epsilonproteobacteria</taxon>
        <taxon>Campylobacterales</taxon>
        <taxon>Campylobacteraceae</taxon>
        <taxon>Campylobacter</taxon>
    </lineage>
</organism>
<dbReference type="AlphaFoldDB" id="U2GBS5"/>
<sequence>MLSSKFKNDGRGCENLNLPQIKAKNALFLLKNGVRNILDHLGLLLAVKKY</sequence>
<evidence type="ECO:0000313" key="2">
    <source>
        <dbReference type="Proteomes" id="UP000016636"/>
    </source>
</evidence>
<reference evidence="1 2" key="1">
    <citation type="journal article" date="2013" name="BMC Genomics">
        <title>Comparative genomics of Campylobacter concisus isolates reveals genetic diversity and provides insights into disease association.</title>
        <authorList>
            <person name="Deshpande N.P."/>
            <person name="Kaakoush N.O."/>
            <person name="Wilkins M.R."/>
            <person name="Mitchell H.M."/>
        </authorList>
    </citation>
    <scope>NUCLEOTIDE SEQUENCE [LARGE SCALE GENOMIC DNA]</scope>
    <source>
        <strain evidence="1 2">UNSW3</strain>
    </source>
</reference>
<dbReference type="RefSeq" id="WP_021083778.1">
    <property type="nucleotide sequence ID" value="NZ_ANNE01000003.1"/>
</dbReference>
<dbReference type="PATRIC" id="fig|1242966.3.peg.352"/>
<accession>U2GBS5</accession>
<gene>
    <name evidence="1" type="ORF">UNSW3_838</name>
</gene>